<dbReference type="EMBL" id="BK015479">
    <property type="protein sequence ID" value="DAE08909.1"/>
    <property type="molecule type" value="Genomic_DNA"/>
</dbReference>
<sequence length="47" mass="5978">MAEIREPPTFDEFMKMSWTEKRRLKELNPDVYWSFIWQIKNEERKEN</sequence>
<organism evidence="1">
    <name type="scientific">Siphoviridae sp. ctDiR9</name>
    <dbReference type="NCBI Taxonomy" id="2825388"/>
    <lineage>
        <taxon>Viruses</taxon>
        <taxon>Duplodnaviria</taxon>
        <taxon>Heunggongvirae</taxon>
        <taxon>Uroviricota</taxon>
        <taxon>Caudoviricetes</taxon>
    </lineage>
</organism>
<accession>A0A8S5PQW5</accession>
<reference evidence="1" key="1">
    <citation type="journal article" date="2021" name="Proc. Natl. Acad. Sci. U.S.A.">
        <title>A Catalog of Tens of Thousands of Viruses from Human Metagenomes Reveals Hidden Associations with Chronic Diseases.</title>
        <authorList>
            <person name="Tisza M.J."/>
            <person name="Buck C.B."/>
        </authorList>
    </citation>
    <scope>NUCLEOTIDE SEQUENCE</scope>
    <source>
        <strain evidence="1">CtDiR9</strain>
    </source>
</reference>
<protein>
    <submittedName>
        <fullName evidence="1">Uncharacterized protein</fullName>
    </submittedName>
</protein>
<evidence type="ECO:0000313" key="1">
    <source>
        <dbReference type="EMBL" id="DAE08909.1"/>
    </source>
</evidence>
<proteinExistence type="predicted"/>
<name>A0A8S5PQW5_9CAUD</name>